<evidence type="ECO:0000313" key="1">
    <source>
        <dbReference type="EMBL" id="EQD61297.1"/>
    </source>
</evidence>
<organism evidence="1">
    <name type="scientific">mine drainage metagenome</name>
    <dbReference type="NCBI Taxonomy" id="410659"/>
    <lineage>
        <taxon>unclassified sequences</taxon>
        <taxon>metagenomes</taxon>
        <taxon>ecological metagenomes</taxon>
    </lineage>
</organism>
<reference evidence="1" key="2">
    <citation type="journal article" date="2014" name="ISME J.">
        <title>Microbial stratification in low pH oxic and suboxic macroscopic growths along an acid mine drainage.</title>
        <authorList>
            <person name="Mendez-Garcia C."/>
            <person name="Mesa V."/>
            <person name="Sprenger R.R."/>
            <person name="Richter M."/>
            <person name="Diez M.S."/>
            <person name="Solano J."/>
            <person name="Bargiela R."/>
            <person name="Golyshina O.V."/>
            <person name="Manteca A."/>
            <person name="Ramos J.L."/>
            <person name="Gallego J.R."/>
            <person name="Llorente I."/>
            <person name="Martins Dos Santos V.A."/>
            <person name="Jensen O.N."/>
            <person name="Pelaez A.I."/>
            <person name="Sanchez J."/>
            <person name="Ferrer M."/>
        </authorList>
    </citation>
    <scope>NUCLEOTIDE SEQUENCE</scope>
</reference>
<comment type="caution">
    <text evidence="1">The sequence shown here is derived from an EMBL/GenBank/DDBJ whole genome shotgun (WGS) entry which is preliminary data.</text>
</comment>
<accession>T1AUW0</accession>
<feature type="non-terminal residue" evidence="1">
    <location>
        <position position="104"/>
    </location>
</feature>
<proteinExistence type="predicted"/>
<reference evidence="1" key="1">
    <citation type="submission" date="2013-08" db="EMBL/GenBank/DDBJ databases">
        <authorList>
            <person name="Mendez C."/>
            <person name="Richter M."/>
            <person name="Ferrer M."/>
            <person name="Sanchez J."/>
        </authorList>
    </citation>
    <scope>NUCLEOTIDE SEQUENCE</scope>
</reference>
<dbReference type="EMBL" id="AUZX01006954">
    <property type="protein sequence ID" value="EQD61297.1"/>
    <property type="molecule type" value="Genomic_DNA"/>
</dbReference>
<name>T1AUW0_9ZZZZ</name>
<gene>
    <name evidence="1" type="ORF">B1A_09757</name>
</gene>
<protein>
    <submittedName>
        <fullName evidence="1">Transposase, IS4 family protein</fullName>
    </submittedName>
</protein>
<sequence>MKLLKIGRVCLDGTKIHAHASKHQALSHGHIEQMERQLKAEVQELFTLAEQADQTVIPDGVNLPEEIRRREDRLAVMAAAKAKITERARARYEKEKIPYNEKMA</sequence>
<dbReference type="AlphaFoldDB" id="T1AUW0"/>